<proteinExistence type="inferred from homology"/>
<dbReference type="SUPFAM" id="SSF53756">
    <property type="entry name" value="UDP-Glycosyltransferase/glycogen phosphorylase"/>
    <property type="match status" value="3"/>
</dbReference>
<dbReference type="PANTHER" id="PTHR48048:SF45">
    <property type="entry name" value="GLYCOSYLTRANSFERASE"/>
    <property type="match status" value="1"/>
</dbReference>
<feature type="non-terminal residue" evidence="5">
    <location>
        <position position="1"/>
    </location>
</feature>
<gene>
    <name evidence="5" type="ORF">HID58_059645</name>
</gene>
<dbReference type="InterPro" id="IPR001849">
    <property type="entry name" value="PH_domain"/>
</dbReference>
<dbReference type="InterPro" id="IPR050481">
    <property type="entry name" value="UDP-glycosyltransf_plant"/>
</dbReference>
<dbReference type="PROSITE" id="PS50003">
    <property type="entry name" value="PH_DOMAIN"/>
    <property type="match status" value="1"/>
</dbReference>
<evidence type="ECO:0000256" key="1">
    <source>
        <dbReference type="ARBA" id="ARBA00009995"/>
    </source>
</evidence>
<evidence type="ECO:0000313" key="6">
    <source>
        <dbReference type="Proteomes" id="UP000824890"/>
    </source>
</evidence>
<dbReference type="EMBL" id="JAGKQM010000014">
    <property type="protein sequence ID" value="KAH0883549.1"/>
    <property type="molecule type" value="Genomic_DNA"/>
</dbReference>
<accession>A0ABQ7ZTI6</accession>
<dbReference type="SMART" id="SM00233">
    <property type="entry name" value="PH"/>
    <property type="match status" value="1"/>
</dbReference>
<dbReference type="InterPro" id="IPR002213">
    <property type="entry name" value="UDP_glucos_trans"/>
</dbReference>
<evidence type="ECO:0000256" key="2">
    <source>
        <dbReference type="ARBA" id="ARBA00022676"/>
    </source>
</evidence>
<keyword evidence="3" id="KW-0808">Transferase</keyword>
<feature type="domain" description="PH" evidence="4">
    <location>
        <begin position="31"/>
        <end position="132"/>
    </location>
</feature>
<dbReference type="CDD" id="cd03784">
    <property type="entry name" value="GT1_Gtf-like"/>
    <property type="match status" value="3"/>
</dbReference>
<protein>
    <recommendedName>
        <fullName evidence="4">PH domain-containing protein</fullName>
    </recommendedName>
</protein>
<dbReference type="Pfam" id="PF00201">
    <property type="entry name" value="UDPGT"/>
    <property type="match status" value="3"/>
</dbReference>
<dbReference type="Pfam" id="PF00169">
    <property type="entry name" value="PH"/>
    <property type="match status" value="1"/>
</dbReference>
<dbReference type="InterPro" id="IPR011993">
    <property type="entry name" value="PH-like_dom_sf"/>
</dbReference>
<keyword evidence="2" id="KW-0328">Glycosyltransferase</keyword>
<comment type="similarity">
    <text evidence="1">Belongs to the UDP-glycosyltransferase family.</text>
</comment>
<sequence>ERRRRMENLWRIATGQDPNREDYEGVEFWSNPERSGWLTKQGDYIKTWRRRWFVLKRGKLLWFKDQAAAETRGSTPRGVISVGDCLTVKGAEDVVNKPFAFEISSGNYTLFFVADNDKEKEEWINSIGRSIVQHSRSVTDSEVLDYDHRRYLLLEMRNTELIFIPTPTVGHLVPFLELARRLINQDDRIRITVLVMKLQGQSHLDTYVNSIASSLPFVRFIDVPELEDKPTLGSTQSAEAFVYDFTERNIPLVRNIVIGMLSSPSLDGVKMKGIVADFFCLSMVDVARDVTLPFYVFLTTSSGFLAMLQYLADRHSNDTSVFVRDSGEMLSIPGFVNPVPVNVLPTALFMEDGYDAYVKLAMLFNKTNGILVNSSIDIEPYSVNHFSSEKSYPPVEILDHKAVGGFVSHCGWNSIVESLWFGVPIVTWPMYAEQQLNAFLMVKELNLAVELKLDYRARRDELVSANEIDAAIRCVMNKYDGLVRKRVMDISQMVRRATLNEALVMEKQEAELIFIPFPITGHLLATIELVKIILSHDPRRINTITILNWGLPFLPQSNNDASLQSLAKSEPRVRIVALPELANPPPMEFFVRAPEAYLLEFVKRMVPLVRDAVSTLLSSSRDGSDSVRVVGIVLDMFCVPLMDVGNELCLPSYIFLTCSAGFLSLAKHIPERHLRVKSGFDRSSGEEENTVPGYVASVPTKVLPLGLLTSESYDAWVDMTGRFHEAKGILVNSSIAIEPNAFGYFDRIPVNEYPPVYPVGPILCFNDRPILDPLERDRVMTWLDEQPESSVVFLCFGSLKNLAATQVKEIAQALEIVGCRFLWSIRTDPKEYPNPFEILPDGFMNRVSGLGFVCGWAPQVEILAHKAIGGFVSHCGWNSILESLRFGKQEAELIFIPFPIPGHLLATIELVKLILTHGRRRIHTITILHWGLPIFPPSDNDASLQTLAKTESRIRIVTLPELQNPPPMEFFLKAPEYYILEFVKKMVPSVRDAVSTVLSSSRDGSDTARVAGIVLDMFCVPLMDVGNEFHLPSYIFLTCNAGFLCLVKHVQERHRRVKSGFDRSSGEEENIVPGYVTSVPTKVLPLGLLTSEPYDTWVDMTERFHEAKGILVNSSKSIEPNAFSYFESIPVYDYPPVYPVGPILYSNDRSILDPLERDRVMTWLDKQPESSVVFLCFGSLMNLPATQIKEIAQALEIVGCKFLWSIRTDPKDYPSLSEILPDGFLNRVSGLGFVCGWAPQVEILAHKAIGGFLSHCGWNSILESLRFGINVIYYYLYSHKI</sequence>
<reference evidence="5 6" key="1">
    <citation type="submission" date="2021-05" db="EMBL/GenBank/DDBJ databases">
        <title>Genome Assembly of Synthetic Allotetraploid Brassica napus Reveals Homoeologous Exchanges between Subgenomes.</title>
        <authorList>
            <person name="Davis J.T."/>
        </authorList>
    </citation>
    <scope>NUCLEOTIDE SEQUENCE [LARGE SCALE GENOMIC DNA]</scope>
    <source>
        <strain evidence="6">cv. Da-Ae</strain>
        <tissue evidence="5">Seedling</tissue>
    </source>
</reference>
<keyword evidence="6" id="KW-1185">Reference proteome</keyword>
<dbReference type="SUPFAM" id="SSF50729">
    <property type="entry name" value="PH domain-like"/>
    <property type="match status" value="1"/>
</dbReference>
<dbReference type="Gene3D" id="2.30.29.30">
    <property type="entry name" value="Pleckstrin-homology domain (PH domain)/Phosphotyrosine-binding domain (PTB)"/>
    <property type="match status" value="1"/>
</dbReference>
<dbReference type="Gene3D" id="3.40.50.2000">
    <property type="entry name" value="Glycogen Phosphorylase B"/>
    <property type="match status" value="5"/>
</dbReference>
<dbReference type="CDD" id="cd13276">
    <property type="entry name" value="PH_AtPH1"/>
    <property type="match status" value="1"/>
</dbReference>
<name>A0ABQ7ZTI6_BRANA</name>
<evidence type="ECO:0000259" key="4">
    <source>
        <dbReference type="PROSITE" id="PS50003"/>
    </source>
</evidence>
<dbReference type="Proteomes" id="UP000824890">
    <property type="component" value="Unassembled WGS sequence"/>
</dbReference>
<organism evidence="5 6">
    <name type="scientific">Brassica napus</name>
    <name type="common">Rape</name>
    <dbReference type="NCBI Taxonomy" id="3708"/>
    <lineage>
        <taxon>Eukaryota</taxon>
        <taxon>Viridiplantae</taxon>
        <taxon>Streptophyta</taxon>
        <taxon>Embryophyta</taxon>
        <taxon>Tracheophyta</taxon>
        <taxon>Spermatophyta</taxon>
        <taxon>Magnoliopsida</taxon>
        <taxon>eudicotyledons</taxon>
        <taxon>Gunneridae</taxon>
        <taxon>Pentapetalae</taxon>
        <taxon>rosids</taxon>
        <taxon>malvids</taxon>
        <taxon>Brassicales</taxon>
        <taxon>Brassicaceae</taxon>
        <taxon>Brassiceae</taxon>
        <taxon>Brassica</taxon>
    </lineage>
</organism>
<comment type="caution">
    <text evidence="5">The sequence shown here is derived from an EMBL/GenBank/DDBJ whole genome shotgun (WGS) entry which is preliminary data.</text>
</comment>
<evidence type="ECO:0000256" key="3">
    <source>
        <dbReference type="ARBA" id="ARBA00022679"/>
    </source>
</evidence>
<dbReference type="PANTHER" id="PTHR48048">
    <property type="entry name" value="GLYCOSYLTRANSFERASE"/>
    <property type="match status" value="1"/>
</dbReference>
<evidence type="ECO:0000313" key="5">
    <source>
        <dbReference type="EMBL" id="KAH0883549.1"/>
    </source>
</evidence>